<gene>
    <name evidence="2" type="ORF">TWF506_003728</name>
</gene>
<evidence type="ECO:0000313" key="2">
    <source>
        <dbReference type="EMBL" id="KAK6500970.1"/>
    </source>
</evidence>
<dbReference type="AlphaFoldDB" id="A0AAN8P5S8"/>
<proteinExistence type="predicted"/>
<dbReference type="EMBL" id="JAVHJM010000012">
    <property type="protein sequence ID" value="KAK6500970.1"/>
    <property type="molecule type" value="Genomic_DNA"/>
</dbReference>
<comment type="caution">
    <text evidence="2">The sequence shown here is derived from an EMBL/GenBank/DDBJ whole genome shotgun (WGS) entry which is preliminary data.</text>
</comment>
<dbReference type="Proteomes" id="UP001307849">
    <property type="component" value="Unassembled WGS sequence"/>
</dbReference>
<protein>
    <submittedName>
        <fullName evidence="2">Uncharacterized protein</fullName>
    </submittedName>
</protein>
<organism evidence="2 3">
    <name type="scientific">Arthrobotrys conoides</name>
    <dbReference type="NCBI Taxonomy" id="74498"/>
    <lineage>
        <taxon>Eukaryota</taxon>
        <taxon>Fungi</taxon>
        <taxon>Dikarya</taxon>
        <taxon>Ascomycota</taxon>
        <taxon>Pezizomycotina</taxon>
        <taxon>Orbiliomycetes</taxon>
        <taxon>Orbiliales</taxon>
        <taxon>Orbiliaceae</taxon>
        <taxon>Arthrobotrys</taxon>
    </lineage>
</organism>
<sequence length="263" mass="29379">MRSNGHHTQPANKTRNLDRTVVTSISDLPGQAEIPPKQIHRILMGHILALFLKRDSKSQEVSFGNHRFIAQEGREHYRSRAQNVELIDLRGHLPGSIIGKITQIRSNPAYDEADSGCGREGIEQFAPQPIGPWAIQLDRIPFADEDVVNGFSPPIGFQAGFTSLVAPQIYRLVRQHLRERVNKILKSPKVGELVVGIMRAIAEYFRNEVSSYLNDMGVLVSFRGILNDQHSRPACLAIEISVETACGWIEEEQDIATTNNCPP</sequence>
<name>A0AAN8P5S8_9PEZI</name>
<evidence type="ECO:0000256" key="1">
    <source>
        <dbReference type="SAM" id="MobiDB-lite"/>
    </source>
</evidence>
<feature type="region of interest" description="Disordered" evidence="1">
    <location>
        <begin position="1"/>
        <end position="20"/>
    </location>
</feature>
<keyword evidence="3" id="KW-1185">Reference proteome</keyword>
<reference evidence="2 3" key="1">
    <citation type="submission" date="2019-10" db="EMBL/GenBank/DDBJ databases">
        <authorList>
            <person name="Palmer J.M."/>
        </authorList>
    </citation>
    <scope>NUCLEOTIDE SEQUENCE [LARGE SCALE GENOMIC DNA]</scope>
    <source>
        <strain evidence="2 3">TWF506</strain>
    </source>
</reference>
<evidence type="ECO:0000313" key="3">
    <source>
        <dbReference type="Proteomes" id="UP001307849"/>
    </source>
</evidence>
<accession>A0AAN8P5S8</accession>
<feature type="compositionally biased region" description="Polar residues" evidence="1">
    <location>
        <begin position="1"/>
        <end position="14"/>
    </location>
</feature>